<reference evidence="10" key="1">
    <citation type="journal article" date="2020" name="Stud. Mycol.">
        <title>101 Dothideomycetes genomes: a test case for predicting lifestyles and emergence of pathogens.</title>
        <authorList>
            <person name="Haridas S."/>
            <person name="Albert R."/>
            <person name="Binder M."/>
            <person name="Bloem J."/>
            <person name="Labutti K."/>
            <person name="Salamov A."/>
            <person name="Andreopoulos B."/>
            <person name="Baker S."/>
            <person name="Barry K."/>
            <person name="Bills G."/>
            <person name="Bluhm B."/>
            <person name="Cannon C."/>
            <person name="Castanera R."/>
            <person name="Culley D."/>
            <person name="Daum C."/>
            <person name="Ezra D."/>
            <person name="Gonzalez J."/>
            <person name="Henrissat B."/>
            <person name="Kuo A."/>
            <person name="Liang C."/>
            <person name="Lipzen A."/>
            <person name="Lutzoni F."/>
            <person name="Magnuson J."/>
            <person name="Mondo S."/>
            <person name="Nolan M."/>
            <person name="Ohm R."/>
            <person name="Pangilinan J."/>
            <person name="Park H.-J."/>
            <person name="Ramirez L."/>
            <person name="Alfaro M."/>
            <person name="Sun H."/>
            <person name="Tritt A."/>
            <person name="Yoshinaga Y."/>
            <person name="Zwiers L.-H."/>
            <person name="Turgeon B."/>
            <person name="Goodwin S."/>
            <person name="Spatafora J."/>
            <person name="Crous P."/>
            <person name="Grigoriev I."/>
        </authorList>
    </citation>
    <scope>NUCLEOTIDE SEQUENCE</scope>
    <source>
        <strain evidence="10">CBS 122681</strain>
    </source>
</reference>
<feature type="compositionally biased region" description="Polar residues" evidence="9">
    <location>
        <begin position="132"/>
        <end position="142"/>
    </location>
</feature>
<dbReference type="InterPro" id="IPR038664">
    <property type="entry name" value="Gar1/Naf1_Cbf5-bd_sf"/>
</dbReference>
<dbReference type="GO" id="GO:0005732">
    <property type="term" value="C:sno(s)RNA-containing ribonucleoprotein complex"/>
    <property type="evidence" value="ECO:0007669"/>
    <property type="project" value="InterPro"/>
</dbReference>
<dbReference type="GO" id="GO:0005634">
    <property type="term" value="C:nucleus"/>
    <property type="evidence" value="ECO:0007669"/>
    <property type="project" value="UniProtKB-SubCell"/>
</dbReference>
<dbReference type="PANTHER" id="PTHR31633:SF1">
    <property type="entry name" value="H_ACA RIBONUCLEOPROTEIN COMPLEX NON-CORE SUBUNIT NAF1"/>
    <property type="match status" value="1"/>
</dbReference>
<name>A0A6A6TP43_9PLEO</name>
<feature type="compositionally biased region" description="Basic and acidic residues" evidence="9">
    <location>
        <begin position="565"/>
        <end position="585"/>
    </location>
</feature>
<feature type="compositionally biased region" description="Low complexity" evidence="9">
    <location>
        <begin position="704"/>
        <end position="721"/>
    </location>
</feature>
<feature type="compositionally biased region" description="Polar residues" evidence="9">
    <location>
        <begin position="653"/>
        <end position="685"/>
    </location>
</feature>
<organism evidence="10 11">
    <name type="scientific">Lophiostoma macrostomum CBS 122681</name>
    <dbReference type="NCBI Taxonomy" id="1314788"/>
    <lineage>
        <taxon>Eukaryota</taxon>
        <taxon>Fungi</taxon>
        <taxon>Dikarya</taxon>
        <taxon>Ascomycota</taxon>
        <taxon>Pezizomycotina</taxon>
        <taxon>Dothideomycetes</taxon>
        <taxon>Pleosporomycetidae</taxon>
        <taxon>Pleosporales</taxon>
        <taxon>Lophiostomataceae</taxon>
        <taxon>Lophiostoma</taxon>
    </lineage>
</organism>
<evidence type="ECO:0000256" key="8">
    <source>
        <dbReference type="ARBA" id="ARBA00023242"/>
    </source>
</evidence>
<evidence type="ECO:0000256" key="2">
    <source>
        <dbReference type="ARBA" id="ARBA00009801"/>
    </source>
</evidence>
<dbReference type="PANTHER" id="PTHR31633">
    <property type="entry name" value="H/ACA RIBONUCLEOPROTEIN COMPLEX NON-CORE SUBUNIT NAF1"/>
    <property type="match status" value="1"/>
</dbReference>
<feature type="compositionally biased region" description="Low complexity" evidence="9">
    <location>
        <begin position="176"/>
        <end position="186"/>
    </location>
</feature>
<comment type="similarity">
    <text evidence="2">Belongs to the NAF1 family.</text>
</comment>
<feature type="region of interest" description="Disordered" evidence="9">
    <location>
        <begin position="730"/>
        <end position="781"/>
    </location>
</feature>
<evidence type="ECO:0000313" key="10">
    <source>
        <dbReference type="EMBL" id="KAF2661835.1"/>
    </source>
</evidence>
<feature type="compositionally biased region" description="Basic and acidic residues" evidence="9">
    <location>
        <begin position="159"/>
        <end position="174"/>
    </location>
</feature>
<evidence type="ECO:0000256" key="1">
    <source>
        <dbReference type="ARBA" id="ARBA00004123"/>
    </source>
</evidence>
<dbReference type="Proteomes" id="UP000799324">
    <property type="component" value="Unassembled WGS sequence"/>
</dbReference>
<sequence>MADALEPPAKRARFDEPDPDVPGSPVDDLDDDFYDTTPVKPSPPSGGHDAVSADTPAGGLAPTAISSLQLPGLGLLSGNANQERAVDKGQIHDEELEDGELSDSGSLYHDLKPEEATESSSPKLQAPAPANVAQSDNATSTHHLAVHVNGEGGEAPALKTEHLANESEDGERPMSDAAPATAALEADLAKSDFLRAGEANKGNPSAEWELDSEQSSSSSDSSSDDSDDSSDDDGEEGSDEGELLDPEEQIRRLMEEATGESGPGKSSVRTLNEVAEEYQKPDINMTETTPITILGTVESVVDNLVVIKANTAGDYRVLEPGSALCLANRTIIGKVSEILGRVHEPRYSLGFSKSSDISELRISKDTPIYYVNEHSKFVLTEPLKAQKFTDASNLHDEEANDVEFSDDEKEAEYKKQQKDAKKARAEANREPQETISHIPANDIPAVSQPGQYQGGGLNYDDEDDLGMYKPLARPDHFEHIVGAGAPIEDRSHVRRGNTRGRGGWPDRGRGFRGRGGGPPGPGPGGRGGGGGPHGGRGGGPPGGGGRGHQQRGGRFNNGPNGALDRGGRHQEQNRNRNPTHQEKRGGSSASPNRQNPGQNNGRAAPTQQQQQQQQRSPPRENSSRRNRKRQRRDASPPTSAPPAAAPVPPASANTNAYAQNSAINATGWTMPNSSLAPQTANSYAAPTQPAIPAGSYINPAFYTQQQQAPAQDQQQQQNMAQWAQWFQLAAAMSQNQSQPPPPAQPQPNTAPAYQPQQNAQGSTPSLQDILRTLGGGQQQNR</sequence>
<feature type="compositionally biased region" description="Low complexity" evidence="9">
    <location>
        <begin position="607"/>
        <end position="616"/>
    </location>
</feature>
<dbReference type="InterPro" id="IPR007504">
    <property type="entry name" value="H/ACA_rnp_Gar1/Naf1"/>
</dbReference>
<feature type="region of interest" description="Disordered" evidence="9">
    <location>
        <begin position="1"/>
        <end position="64"/>
    </location>
</feature>
<keyword evidence="4" id="KW-0690">Ribosome biogenesis</keyword>
<dbReference type="Gene3D" id="2.40.10.230">
    <property type="entry name" value="Probable tRNA pseudouridine synthase domain"/>
    <property type="match status" value="1"/>
</dbReference>
<keyword evidence="5" id="KW-0698">rRNA processing</keyword>
<evidence type="ECO:0000256" key="4">
    <source>
        <dbReference type="ARBA" id="ARBA00022517"/>
    </source>
</evidence>
<dbReference type="Pfam" id="PF04410">
    <property type="entry name" value="Gar1"/>
    <property type="match status" value="1"/>
</dbReference>
<keyword evidence="7" id="KW-0694">RNA-binding</keyword>
<feature type="region of interest" description="Disordered" evidence="9">
    <location>
        <begin position="390"/>
        <end position="696"/>
    </location>
</feature>
<gene>
    <name evidence="10" type="ORF">K491DRAFT_687227</name>
</gene>
<evidence type="ECO:0000256" key="3">
    <source>
        <dbReference type="ARBA" id="ARBA00021438"/>
    </source>
</evidence>
<dbReference type="OrthoDB" id="21550at2759"/>
<dbReference type="GO" id="GO:0000493">
    <property type="term" value="P:box H/ACA snoRNP assembly"/>
    <property type="evidence" value="ECO:0007669"/>
    <property type="project" value="InterPro"/>
</dbReference>
<feature type="compositionally biased region" description="Gly residues" evidence="9">
    <location>
        <begin position="513"/>
        <end position="547"/>
    </location>
</feature>
<dbReference type="GO" id="GO:0006364">
    <property type="term" value="P:rRNA processing"/>
    <property type="evidence" value="ECO:0007669"/>
    <property type="project" value="UniProtKB-KW"/>
</dbReference>
<keyword evidence="11" id="KW-1185">Reference proteome</keyword>
<feature type="region of interest" description="Disordered" evidence="9">
    <location>
        <begin position="84"/>
        <end position="247"/>
    </location>
</feature>
<dbReference type="InterPro" id="IPR009000">
    <property type="entry name" value="Transl_B-barrel_sf"/>
</dbReference>
<feature type="compositionally biased region" description="Low complexity" evidence="9">
    <location>
        <begin position="746"/>
        <end position="760"/>
    </location>
</feature>
<evidence type="ECO:0000313" key="11">
    <source>
        <dbReference type="Proteomes" id="UP000799324"/>
    </source>
</evidence>
<dbReference type="GO" id="GO:0001522">
    <property type="term" value="P:pseudouridine synthesis"/>
    <property type="evidence" value="ECO:0007669"/>
    <property type="project" value="InterPro"/>
</dbReference>
<dbReference type="GO" id="GO:0003723">
    <property type="term" value="F:RNA binding"/>
    <property type="evidence" value="ECO:0007669"/>
    <property type="project" value="UniProtKB-KW"/>
</dbReference>
<dbReference type="InterPro" id="IPR040309">
    <property type="entry name" value="Naf1"/>
</dbReference>
<dbReference type="AlphaFoldDB" id="A0A6A6TP43"/>
<protein>
    <recommendedName>
        <fullName evidence="3">H/ACA ribonucleoprotein complex non-core subunit NAF1</fullName>
    </recommendedName>
</protein>
<dbReference type="SUPFAM" id="SSF50447">
    <property type="entry name" value="Translation proteins"/>
    <property type="match status" value="1"/>
</dbReference>
<dbReference type="EMBL" id="MU004292">
    <property type="protein sequence ID" value="KAF2661835.1"/>
    <property type="molecule type" value="Genomic_DNA"/>
</dbReference>
<evidence type="ECO:0000256" key="6">
    <source>
        <dbReference type="ARBA" id="ARBA00022553"/>
    </source>
</evidence>
<evidence type="ECO:0000256" key="9">
    <source>
        <dbReference type="SAM" id="MobiDB-lite"/>
    </source>
</evidence>
<feature type="compositionally biased region" description="Acidic residues" evidence="9">
    <location>
        <begin position="222"/>
        <end position="247"/>
    </location>
</feature>
<comment type="subcellular location">
    <subcellularLocation>
        <location evidence="1">Nucleus</location>
    </subcellularLocation>
</comment>
<evidence type="ECO:0000256" key="5">
    <source>
        <dbReference type="ARBA" id="ARBA00022552"/>
    </source>
</evidence>
<feature type="region of interest" description="Disordered" evidence="9">
    <location>
        <begin position="702"/>
        <end position="721"/>
    </location>
</feature>
<evidence type="ECO:0000256" key="7">
    <source>
        <dbReference type="ARBA" id="ARBA00022884"/>
    </source>
</evidence>
<accession>A0A6A6TP43</accession>
<feature type="compositionally biased region" description="Basic and acidic residues" evidence="9">
    <location>
        <begin position="84"/>
        <end position="93"/>
    </location>
</feature>
<proteinExistence type="inferred from homology"/>
<feature type="compositionally biased region" description="Basic and acidic residues" evidence="9">
    <location>
        <begin position="411"/>
        <end position="432"/>
    </location>
</feature>
<keyword evidence="6" id="KW-0597">Phosphoprotein</keyword>
<feature type="compositionally biased region" description="Acidic residues" evidence="9">
    <location>
        <begin position="398"/>
        <end position="410"/>
    </location>
</feature>
<feature type="compositionally biased region" description="Pro residues" evidence="9">
    <location>
        <begin position="638"/>
        <end position="649"/>
    </location>
</feature>
<keyword evidence="8" id="KW-0539">Nucleus</keyword>
<feature type="compositionally biased region" description="Polar residues" evidence="9">
    <location>
        <begin position="587"/>
        <end position="601"/>
    </location>
</feature>